<dbReference type="STRING" id="645517.A6F65_01995"/>
<dbReference type="RefSeq" id="WP_067788261.1">
    <property type="nucleotide sequence ID" value="NZ_CP016545.1"/>
</dbReference>
<dbReference type="InterPro" id="IPR052022">
    <property type="entry name" value="26kDa_periplasmic_antigen"/>
</dbReference>
<sequence>MSRFAIPAALAIACALPATAHAAEVQVQAAGPVIELTVTEQVKAKPDIATIRTGVTTQARTAVEAMRLNALEMTKVIERLKALGVDPDDIQTTGVRLGAEYDYNNQTRRQVFRGYSASNGVMVTVRDVANVGPLLDALVAQGATDIGGPDFSIEDDSAAREQAREAAVMNGRAQALQYARWNGYSDVRLIAVEEVIRPGMPQPVARMASLDVMEESASTPIQPGMVATGVTVTLKYEMVR</sequence>
<dbReference type="Proteomes" id="UP000092698">
    <property type="component" value="Chromosome"/>
</dbReference>
<feature type="chain" id="PRO_5008884519" evidence="1">
    <location>
        <begin position="23"/>
        <end position="240"/>
    </location>
</feature>
<keyword evidence="3" id="KW-1185">Reference proteome</keyword>
<dbReference type="Gene3D" id="3.30.110.170">
    <property type="entry name" value="Protein of unknown function (DUF541), domain 1"/>
    <property type="match status" value="1"/>
</dbReference>
<dbReference type="PANTHER" id="PTHR34387">
    <property type="entry name" value="SLR1258 PROTEIN"/>
    <property type="match status" value="1"/>
</dbReference>
<dbReference type="OrthoDB" id="9813144at2"/>
<protein>
    <submittedName>
        <fullName evidence="2">26 kDa periplasmic immunogenic protein</fullName>
    </submittedName>
</protein>
<proteinExistence type="predicted"/>
<accession>A0A1C7DA26</accession>
<evidence type="ECO:0000313" key="2">
    <source>
        <dbReference type="EMBL" id="ANU08285.1"/>
    </source>
</evidence>
<dbReference type="PANTHER" id="PTHR34387:SF1">
    <property type="entry name" value="PERIPLASMIC IMMUNOGENIC PROTEIN"/>
    <property type="match status" value="1"/>
</dbReference>
<dbReference type="KEGG" id="anh:A6F65_01995"/>
<evidence type="ECO:0000256" key="1">
    <source>
        <dbReference type="SAM" id="SignalP"/>
    </source>
</evidence>
<gene>
    <name evidence="2" type="ORF">A6F65_01995</name>
</gene>
<organism evidence="2 3">
    <name type="scientific">Paraurantiacibacter namhicola</name>
    <dbReference type="NCBI Taxonomy" id="645517"/>
    <lineage>
        <taxon>Bacteria</taxon>
        <taxon>Pseudomonadati</taxon>
        <taxon>Pseudomonadota</taxon>
        <taxon>Alphaproteobacteria</taxon>
        <taxon>Sphingomonadales</taxon>
        <taxon>Erythrobacteraceae</taxon>
        <taxon>Paraurantiacibacter</taxon>
    </lineage>
</organism>
<dbReference type="Pfam" id="PF04402">
    <property type="entry name" value="SIMPL"/>
    <property type="match status" value="1"/>
</dbReference>
<evidence type="ECO:0000313" key="3">
    <source>
        <dbReference type="Proteomes" id="UP000092698"/>
    </source>
</evidence>
<feature type="signal peptide" evidence="1">
    <location>
        <begin position="1"/>
        <end position="22"/>
    </location>
</feature>
<name>A0A1C7DA26_9SPHN</name>
<dbReference type="EMBL" id="CP016545">
    <property type="protein sequence ID" value="ANU08285.1"/>
    <property type="molecule type" value="Genomic_DNA"/>
</dbReference>
<keyword evidence="1" id="KW-0732">Signal</keyword>
<reference evidence="2 3" key="1">
    <citation type="submission" date="2016-07" db="EMBL/GenBank/DDBJ databases">
        <title>Complete genome sequence of Altererythrobacter namhicola JCM 16345T, containing esterase-encoding genes.</title>
        <authorList>
            <person name="Cheng H."/>
            <person name="Wu Y.-H."/>
            <person name="Jian S.-L."/>
            <person name="Huo Y.-Y."/>
            <person name="Wang C.-S."/>
            <person name="Xu X.-W."/>
        </authorList>
    </citation>
    <scope>NUCLEOTIDE SEQUENCE [LARGE SCALE GENOMIC DNA]</scope>
    <source>
        <strain evidence="2 3">JCM 16345</strain>
    </source>
</reference>
<dbReference type="InterPro" id="IPR007497">
    <property type="entry name" value="SIMPL/DUF541"/>
</dbReference>
<dbReference type="Gene3D" id="3.30.70.2970">
    <property type="entry name" value="Protein of unknown function (DUF541), domain 2"/>
    <property type="match status" value="1"/>
</dbReference>
<dbReference type="AlphaFoldDB" id="A0A1C7DA26"/>
<dbReference type="GO" id="GO:0006974">
    <property type="term" value="P:DNA damage response"/>
    <property type="evidence" value="ECO:0007669"/>
    <property type="project" value="TreeGrafter"/>
</dbReference>